<keyword evidence="2 6" id="KW-0288">FMN</keyword>
<dbReference type="OrthoDB" id="9787136at2"/>
<comment type="cofactor">
    <cofactor evidence="6">
        <name>FMN</name>
        <dbReference type="ChEBI" id="CHEBI:58210"/>
    </cofactor>
    <text evidence="6">Binds 1 FMN per subunit.</text>
</comment>
<dbReference type="GO" id="GO:0016655">
    <property type="term" value="F:oxidoreductase activity, acting on NAD(P)H, quinone or similar compound as acceptor"/>
    <property type="evidence" value="ECO:0007669"/>
    <property type="project" value="InterPro"/>
</dbReference>
<evidence type="ECO:0000313" key="9">
    <source>
        <dbReference type="Proteomes" id="UP000215199"/>
    </source>
</evidence>
<comment type="caution">
    <text evidence="6">Lacks conserved residue(s) required for the propagation of feature annotation.</text>
</comment>
<reference evidence="9" key="1">
    <citation type="submission" date="2017-07" db="EMBL/GenBank/DDBJ databases">
        <title>Comparative genome mining reveals phylogenetic distribution patterns of secondary metabolites in Amycolatopsis.</title>
        <authorList>
            <person name="Adamek M."/>
            <person name="Alanjary M."/>
            <person name="Sales-Ortells H."/>
            <person name="Goodfellow M."/>
            <person name="Bull A.T."/>
            <person name="Kalinowski J."/>
            <person name="Ziemert N."/>
        </authorList>
    </citation>
    <scope>NUCLEOTIDE SEQUENCE [LARGE SCALE GENOMIC DNA]</scope>
    <source>
        <strain evidence="9">H5</strain>
    </source>
</reference>
<feature type="binding site" evidence="6">
    <location>
        <position position="10"/>
    </location>
    <ligand>
        <name>FMN</name>
        <dbReference type="ChEBI" id="CHEBI:58210"/>
    </ligand>
</feature>
<name>A0A229TE38_9PSEU</name>
<comment type="function">
    <text evidence="6">Quinone reductase that provides resistance to thiol-specific stress caused by electrophilic quinones.</text>
</comment>
<comment type="subunit">
    <text evidence="6">Homodimer.</text>
</comment>
<dbReference type="InterPro" id="IPR023048">
    <property type="entry name" value="NADH:quinone_OxRdtase_FMN_depd"/>
</dbReference>
<dbReference type="EC" id="1.7.1.17" evidence="6"/>
<evidence type="ECO:0000256" key="1">
    <source>
        <dbReference type="ARBA" id="ARBA00022630"/>
    </source>
</evidence>
<dbReference type="Proteomes" id="UP000215199">
    <property type="component" value="Unassembled WGS sequence"/>
</dbReference>
<dbReference type="PANTHER" id="PTHR43741:SF4">
    <property type="entry name" value="FMN-DEPENDENT NADH:QUINONE OXIDOREDUCTASE"/>
    <property type="match status" value="1"/>
</dbReference>
<dbReference type="InterPro" id="IPR029039">
    <property type="entry name" value="Flavoprotein-like_sf"/>
</dbReference>
<comment type="function">
    <text evidence="6">Also exhibits azoreductase activity. Catalyzes the reductive cleavage of the azo bond in aromatic azo compounds to the corresponding amines.</text>
</comment>
<organism evidence="8 9">
    <name type="scientific">Amycolatopsis vastitatis</name>
    <dbReference type="NCBI Taxonomy" id="1905142"/>
    <lineage>
        <taxon>Bacteria</taxon>
        <taxon>Bacillati</taxon>
        <taxon>Actinomycetota</taxon>
        <taxon>Actinomycetes</taxon>
        <taxon>Pseudonocardiales</taxon>
        <taxon>Pseudonocardiaceae</taxon>
        <taxon>Amycolatopsis</taxon>
    </lineage>
</organism>
<evidence type="ECO:0000256" key="5">
    <source>
        <dbReference type="ARBA" id="ARBA00048542"/>
    </source>
</evidence>
<dbReference type="GO" id="GO:0016652">
    <property type="term" value="F:oxidoreductase activity, acting on NAD(P)H as acceptor"/>
    <property type="evidence" value="ECO:0007669"/>
    <property type="project" value="UniProtKB-UniRule"/>
</dbReference>
<comment type="caution">
    <text evidence="8">The sequence shown here is derived from an EMBL/GenBank/DDBJ whole genome shotgun (WGS) entry which is preliminary data.</text>
</comment>
<evidence type="ECO:0000256" key="6">
    <source>
        <dbReference type="HAMAP-Rule" id="MF_01216"/>
    </source>
</evidence>
<dbReference type="SUPFAM" id="SSF52218">
    <property type="entry name" value="Flavoproteins"/>
    <property type="match status" value="1"/>
</dbReference>
<accession>A0A229TE38</accession>
<dbReference type="AlphaFoldDB" id="A0A229TE38"/>
<proteinExistence type="inferred from homology"/>
<evidence type="ECO:0000256" key="3">
    <source>
        <dbReference type="ARBA" id="ARBA00023002"/>
    </source>
</evidence>
<keyword evidence="9" id="KW-1185">Reference proteome</keyword>
<feature type="domain" description="Flavodoxin-like fold" evidence="7">
    <location>
        <begin position="4"/>
        <end position="200"/>
    </location>
</feature>
<evidence type="ECO:0000256" key="2">
    <source>
        <dbReference type="ARBA" id="ARBA00022643"/>
    </source>
</evidence>
<feature type="binding site" evidence="6">
    <location>
        <begin position="16"/>
        <end position="18"/>
    </location>
    <ligand>
        <name>FMN</name>
        <dbReference type="ChEBI" id="CHEBI:58210"/>
    </ligand>
</feature>
<gene>
    <name evidence="6" type="primary">azoR</name>
    <name evidence="8" type="ORF">CF165_08360</name>
</gene>
<dbReference type="EC" id="1.6.5.-" evidence="6"/>
<keyword evidence="4 6" id="KW-0520">NAD</keyword>
<keyword evidence="3 6" id="KW-0560">Oxidoreductase</keyword>
<comment type="catalytic activity">
    <reaction evidence="6">
        <text>2 a quinone + NADH + H(+) = 2 a 1,4-benzosemiquinone + NAD(+)</text>
        <dbReference type="Rhea" id="RHEA:65952"/>
        <dbReference type="ChEBI" id="CHEBI:15378"/>
        <dbReference type="ChEBI" id="CHEBI:57540"/>
        <dbReference type="ChEBI" id="CHEBI:57945"/>
        <dbReference type="ChEBI" id="CHEBI:132124"/>
        <dbReference type="ChEBI" id="CHEBI:134225"/>
    </reaction>
</comment>
<dbReference type="Gene3D" id="3.40.50.360">
    <property type="match status" value="1"/>
</dbReference>
<evidence type="ECO:0000259" key="7">
    <source>
        <dbReference type="Pfam" id="PF02525"/>
    </source>
</evidence>
<keyword evidence="1 6" id="KW-0285">Flavoprotein</keyword>
<dbReference type="Pfam" id="PF02525">
    <property type="entry name" value="Flavodoxin_2"/>
    <property type="match status" value="1"/>
</dbReference>
<dbReference type="InterPro" id="IPR003680">
    <property type="entry name" value="Flavodoxin_fold"/>
</dbReference>
<sequence length="209" mass="22693">MPELLHISASPRGEDSQSLRLAATFLDTYRTIHPGAEIDEWDLWDGSLPAFGPAAARAKMTVFGGGTPRGEEAEAWHAAAEAFARFDAADRILFSVPMWNSGVPYVLKQFVDVVSQPGWVFGVDPATGYRHLLAGRGKRAAVIYTSAVWGPGLGPEFGADFQAPFFTGWLNWTGIDDVAEIRFHPTLTGDAEEASRTAHETARDVAKAF</sequence>
<comment type="catalytic activity">
    <reaction evidence="5">
        <text>N,N-dimethyl-1,4-phenylenediamine + anthranilate + 2 NAD(+) = 2-(4-dimethylaminophenyl)diazenylbenzoate + 2 NADH + 2 H(+)</text>
        <dbReference type="Rhea" id="RHEA:55872"/>
        <dbReference type="ChEBI" id="CHEBI:15378"/>
        <dbReference type="ChEBI" id="CHEBI:15783"/>
        <dbReference type="ChEBI" id="CHEBI:16567"/>
        <dbReference type="ChEBI" id="CHEBI:57540"/>
        <dbReference type="ChEBI" id="CHEBI:57945"/>
        <dbReference type="ChEBI" id="CHEBI:71579"/>
        <dbReference type="EC" id="1.7.1.17"/>
    </reaction>
    <physiologicalReaction direction="right-to-left" evidence="5">
        <dbReference type="Rhea" id="RHEA:55874"/>
    </physiologicalReaction>
</comment>
<dbReference type="RefSeq" id="WP_093946848.1">
    <property type="nucleotide sequence ID" value="NZ_NMUL01000007.1"/>
</dbReference>
<dbReference type="GO" id="GO:0009055">
    <property type="term" value="F:electron transfer activity"/>
    <property type="evidence" value="ECO:0007669"/>
    <property type="project" value="UniProtKB-UniRule"/>
</dbReference>
<evidence type="ECO:0000256" key="4">
    <source>
        <dbReference type="ARBA" id="ARBA00023027"/>
    </source>
</evidence>
<dbReference type="PANTHER" id="PTHR43741">
    <property type="entry name" value="FMN-DEPENDENT NADH-AZOREDUCTASE 1"/>
    <property type="match status" value="1"/>
</dbReference>
<dbReference type="GO" id="GO:0010181">
    <property type="term" value="F:FMN binding"/>
    <property type="evidence" value="ECO:0007669"/>
    <property type="project" value="UniProtKB-UniRule"/>
</dbReference>
<dbReference type="EMBL" id="NMUL01000007">
    <property type="protein sequence ID" value="OXM69522.1"/>
    <property type="molecule type" value="Genomic_DNA"/>
</dbReference>
<evidence type="ECO:0000313" key="8">
    <source>
        <dbReference type="EMBL" id="OXM69522.1"/>
    </source>
</evidence>
<comment type="similarity">
    <text evidence="6">Belongs to the azoreductase type 1 family.</text>
</comment>
<dbReference type="HAMAP" id="MF_01216">
    <property type="entry name" value="Azoreductase_type1"/>
    <property type="match status" value="1"/>
</dbReference>
<protein>
    <recommendedName>
        <fullName evidence="6">FMN dependent NADH:quinone oxidoreductase</fullName>
        <ecNumber evidence="6">1.6.5.-</ecNumber>
    </recommendedName>
    <alternativeName>
        <fullName evidence="6">Azo-dye reductase</fullName>
    </alternativeName>
    <alternativeName>
        <fullName evidence="6">FMN-dependent NADH-azo compound oxidoreductase</fullName>
    </alternativeName>
    <alternativeName>
        <fullName evidence="6">FMN-dependent NADH-azoreductase</fullName>
        <ecNumber evidence="6">1.7.1.17</ecNumber>
    </alternativeName>
</protein>
<dbReference type="InterPro" id="IPR050104">
    <property type="entry name" value="FMN-dep_NADH:Q_OxRdtase_AzoR1"/>
</dbReference>